<dbReference type="EMBL" id="NMUH01000262">
    <property type="protein sequence ID" value="MQL75730.1"/>
    <property type="molecule type" value="Genomic_DNA"/>
</dbReference>
<dbReference type="InterPro" id="IPR006564">
    <property type="entry name" value="Znf_PMZ"/>
</dbReference>
<dbReference type="PANTHER" id="PTHR31973:SF187">
    <property type="entry name" value="MUTATOR TRANSPOSASE MUDRA PROTEIN"/>
    <property type="match status" value="1"/>
</dbReference>
<dbReference type="PANTHER" id="PTHR31973">
    <property type="entry name" value="POLYPROTEIN, PUTATIVE-RELATED"/>
    <property type="match status" value="1"/>
</dbReference>
<dbReference type="PROSITE" id="PS50966">
    <property type="entry name" value="ZF_SWIM"/>
    <property type="match status" value="1"/>
</dbReference>
<gene>
    <name evidence="6" type="ORF">Taro_008086</name>
</gene>
<dbReference type="SMART" id="SM00575">
    <property type="entry name" value="ZnF_PMZ"/>
    <property type="match status" value="1"/>
</dbReference>
<dbReference type="AlphaFoldDB" id="A0A843U1H5"/>
<organism evidence="6 7">
    <name type="scientific">Colocasia esculenta</name>
    <name type="common">Wild taro</name>
    <name type="synonym">Arum esculentum</name>
    <dbReference type="NCBI Taxonomy" id="4460"/>
    <lineage>
        <taxon>Eukaryota</taxon>
        <taxon>Viridiplantae</taxon>
        <taxon>Streptophyta</taxon>
        <taxon>Embryophyta</taxon>
        <taxon>Tracheophyta</taxon>
        <taxon>Spermatophyta</taxon>
        <taxon>Magnoliopsida</taxon>
        <taxon>Liliopsida</taxon>
        <taxon>Araceae</taxon>
        <taxon>Aroideae</taxon>
        <taxon>Colocasieae</taxon>
        <taxon>Colocasia</taxon>
    </lineage>
</organism>
<reference evidence="6" key="1">
    <citation type="submission" date="2017-07" db="EMBL/GenBank/DDBJ databases">
        <title>Taro Niue Genome Assembly and Annotation.</title>
        <authorList>
            <person name="Atibalentja N."/>
            <person name="Keating K."/>
            <person name="Fields C.J."/>
        </authorList>
    </citation>
    <scope>NUCLEOTIDE SEQUENCE</scope>
    <source>
        <strain evidence="6">Niue_2</strain>
        <tissue evidence="6">Leaf</tissue>
    </source>
</reference>
<protein>
    <recommendedName>
        <fullName evidence="5">SWIM-type domain-containing protein</fullName>
    </recommendedName>
</protein>
<dbReference type="GO" id="GO:0008270">
    <property type="term" value="F:zinc ion binding"/>
    <property type="evidence" value="ECO:0007669"/>
    <property type="project" value="UniProtKB-KW"/>
</dbReference>
<keyword evidence="7" id="KW-1185">Reference proteome</keyword>
<keyword evidence="3" id="KW-0862">Zinc</keyword>
<keyword evidence="1" id="KW-0479">Metal-binding</keyword>
<evidence type="ECO:0000256" key="3">
    <source>
        <dbReference type="ARBA" id="ARBA00022833"/>
    </source>
</evidence>
<evidence type="ECO:0000256" key="2">
    <source>
        <dbReference type="ARBA" id="ARBA00022771"/>
    </source>
</evidence>
<evidence type="ECO:0000259" key="5">
    <source>
        <dbReference type="PROSITE" id="PS50966"/>
    </source>
</evidence>
<sequence>MVDKIRVQMMEMATKRKTDAALWDTPYCPKVVESMKTYAVDLHLQTCSCGHWQLVKIPCKHACAAIGSNKEAVTQYVSAFYSIEVYRAAYERNIQPIPTFDMPDPPQPSEVLIKPPTTKRLPGRPRKRRIHLRGEVDHAYICSWCKQTGHNRRTCSNPPHNPDGV</sequence>
<comment type="caution">
    <text evidence="6">The sequence shown here is derived from an EMBL/GenBank/DDBJ whole genome shotgun (WGS) entry which is preliminary data.</text>
</comment>
<name>A0A843U1H5_COLES</name>
<evidence type="ECO:0000313" key="6">
    <source>
        <dbReference type="EMBL" id="MQL75730.1"/>
    </source>
</evidence>
<evidence type="ECO:0000256" key="4">
    <source>
        <dbReference type="PROSITE-ProRule" id="PRU00325"/>
    </source>
</evidence>
<dbReference type="InterPro" id="IPR007527">
    <property type="entry name" value="Znf_SWIM"/>
</dbReference>
<dbReference type="OrthoDB" id="690873at2759"/>
<dbReference type="Pfam" id="PF04434">
    <property type="entry name" value="SWIM"/>
    <property type="match status" value="1"/>
</dbReference>
<keyword evidence="2 4" id="KW-0863">Zinc-finger</keyword>
<accession>A0A843U1H5</accession>
<proteinExistence type="predicted"/>
<evidence type="ECO:0000313" key="7">
    <source>
        <dbReference type="Proteomes" id="UP000652761"/>
    </source>
</evidence>
<evidence type="ECO:0000256" key="1">
    <source>
        <dbReference type="ARBA" id="ARBA00022723"/>
    </source>
</evidence>
<dbReference type="Proteomes" id="UP000652761">
    <property type="component" value="Unassembled WGS sequence"/>
</dbReference>
<feature type="domain" description="SWIM-type" evidence="5">
    <location>
        <begin position="38"/>
        <end position="70"/>
    </location>
</feature>